<dbReference type="PROSITE" id="PS00092">
    <property type="entry name" value="N6_MTASE"/>
    <property type="match status" value="1"/>
</dbReference>
<feature type="compositionally biased region" description="Basic and acidic residues" evidence="2">
    <location>
        <begin position="282"/>
        <end position="307"/>
    </location>
</feature>
<dbReference type="GO" id="GO:0005634">
    <property type="term" value="C:nucleus"/>
    <property type="evidence" value="ECO:0007669"/>
    <property type="project" value="TreeGrafter"/>
</dbReference>
<dbReference type="GO" id="GO:0003729">
    <property type="term" value="F:mRNA binding"/>
    <property type="evidence" value="ECO:0007669"/>
    <property type="project" value="TreeGrafter"/>
</dbReference>
<dbReference type="InterPro" id="IPR002052">
    <property type="entry name" value="DNA_methylase_N6_adenine_CS"/>
</dbReference>
<feature type="compositionally biased region" description="Basic and acidic residues" evidence="2">
    <location>
        <begin position="31"/>
        <end position="64"/>
    </location>
</feature>
<dbReference type="GO" id="GO:0036396">
    <property type="term" value="C:RNA N6-methyladenosine methyltransferase complex"/>
    <property type="evidence" value="ECO:0007669"/>
    <property type="project" value="TreeGrafter"/>
</dbReference>
<evidence type="ECO:0008006" key="5">
    <source>
        <dbReference type="Google" id="ProtNLM"/>
    </source>
</evidence>
<evidence type="ECO:0000313" key="3">
    <source>
        <dbReference type="EMBL" id="KAK1652960.1"/>
    </source>
</evidence>
<comment type="similarity">
    <text evidence="1">Belongs to the MT-A70-like family.</text>
</comment>
<dbReference type="Proteomes" id="UP001231189">
    <property type="component" value="Unassembled WGS sequence"/>
</dbReference>
<name>A0AAD8SIJ1_LOLMU</name>
<accession>A0AAD8SIJ1</accession>
<dbReference type="InterPro" id="IPR007757">
    <property type="entry name" value="MT-A70-like"/>
</dbReference>
<dbReference type="GO" id="GO:0032259">
    <property type="term" value="P:methylation"/>
    <property type="evidence" value="ECO:0007669"/>
    <property type="project" value="InterPro"/>
</dbReference>
<evidence type="ECO:0000256" key="2">
    <source>
        <dbReference type="SAM" id="MobiDB-lite"/>
    </source>
</evidence>
<evidence type="ECO:0000256" key="1">
    <source>
        <dbReference type="PROSITE-ProRule" id="PRU00489"/>
    </source>
</evidence>
<dbReference type="EMBL" id="JAUUTY010000004">
    <property type="protein sequence ID" value="KAK1652960.1"/>
    <property type="molecule type" value="Genomic_DNA"/>
</dbReference>
<feature type="compositionally biased region" description="Polar residues" evidence="2">
    <location>
        <begin position="309"/>
        <end position="321"/>
    </location>
</feature>
<keyword evidence="4" id="KW-1185">Reference proteome</keyword>
<evidence type="ECO:0000313" key="4">
    <source>
        <dbReference type="Proteomes" id="UP001231189"/>
    </source>
</evidence>
<reference evidence="3" key="1">
    <citation type="submission" date="2023-07" db="EMBL/GenBank/DDBJ databases">
        <title>A chromosome-level genome assembly of Lolium multiflorum.</title>
        <authorList>
            <person name="Chen Y."/>
            <person name="Copetti D."/>
            <person name="Kolliker R."/>
            <person name="Studer B."/>
        </authorList>
    </citation>
    <scope>NUCLEOTIDE SEQUENCE</scope>
    <source>
        <strain evidence="3">02402/16</strain>
        <tissue evidence="3">Leaf</tissue>
    </source>
</reference>
<dbReference type="PROSITE" id="PS51143">
    <property type="entry name" value="MT_A70"/>
    <property type="match status" value="1"/>
</dbReference>
<dbReference type="InterPro" id="IPR045123">
    <property type="entry name" value="METTL14-like"/>
</dbReference>
<feature type="compositionally biased region" description="Basic and acidic residues" evidence="2">
    <location>
        <begin position="73"/>
        <end position="91"/>
    </location>
</feature>
<feature type="compositionally biased region" description="Basic and acidic residues" evidence="2">
    <location>
        <begin position="161"/>
        <end position="197"/>
    </location>
</feature>
<feature type="region of interest" description="Disordered" evidence="2">
    <location>
        <begin position="1"/>
        <end position="349"/>
    </location>
</feature>
<organism evidence="3 4">
    <name type="scientific">Lolium multiflorum</name>
    <name type="common">Italian ryegrass</name>
    <name type="synonym">Lolium perenne subsp. multiflorum</name>
    <dbReference type="NCBI Taxonomy" id="4521"/>
    <lineage>
        <taxon>Eukaryota</taxon>
        <taxon>Viridiplantae</taxon>
        <taxon>Streptophyta</taxon>
        <taxon>Embryophyta</taxon>
        <taxon>Tracheophyta</taxon>
        <taxon>Spermatophyta</taxon>
        <taxon>Magnoliopsida</taxon>
        <taxon>Liliopsida</taxon>
        <taxon>Poales</taxon>
        <taxon>Poaceae</taxon>
        <taxon>BOP clade</taxon>
        <taxon>Pooideae</taxon>
        <taxon>Poodae</taxon>
        <taxon>Poeae</taxon>
        <taxon>Poeae Chloroplast Group 2 (Poeae type)</taxon>
        <taxon>Loliodinae</taxon>
        <taxon>Loliinae</taxon>
        <taxon>Lolium</taxon>
    </lineage>
</organism>
<proteinExistence type="inferred from homology"/>
<dbReference type="GO" id="GO:0008168">
    <property type="term" value="F:methyltransferase activity"/>
    <property type="evidence" value="ECO:0007669"/>
    <property type="project" value="InterPro"/>
</dbReference>
<sequence>MDGSKGNTEEDAYHVTGDLRSPKIPRISPDGSKDREFDRRGREDKNDWDSSRSETSADRADTRGRRSGSTENVNERRGSAVEENIGEDRSSVDQSHQTGLHLVKDGEALRKVAILPDEAGQHDLRMVGVENKETPPIFGNDGWDSSGDRSNREAQPSQIPDNERSTGTKDKTKVDAHRDTSDRGRDSSWNVKTRDAEGSEQYPRNRQWRDSTEANVSEWRSTQERLDGTSSHGRAMYRQDSRGRSESGRGFSSYGRYDRSDSIEIRPNSNFDFGQEGSVSARKSDVGAHRELIPGATDDKGTNHPEADQTGSTTTISSLPQQGPKGDRSSRGGRGRPNGRDSQRIGVPVPLMPPPTFGAHTLPPGQMQHMGPNIPHSPGPLIQGVFMPPFPGPMVWPGAGGVDLSMLSVPPNLPIPPPDHRFTPSMGPGHNVHLNQMGAPTNVLGLGFNQMNTPSREMPHDRVSGGWVPHRNSGPNRKAPSRGEQNDYSQNFVDTGMRPQNFIRELDLTSVAEDYPKLRELIQRKDEIVANAASPPMYYKCDLREHVLSPDFFGTKFDVILVDPPWEEYVHRAPGITDHIEHWNVEDIMNLKIEVVVVICLFYPF</sequence>
<dbReference type="PANTHER" id="PTHR13107">
    <property type="entry name" value="N6-ADENOSINE-METHYLTRANSFERASE NON-CATALYTIC SUBUNIT"/>
    <property type="match status" value="1"/>
</dbReference>
<feature type="compositionally biased region" description="Basic and acidic residues" evidence="2">
    <location>
        <begin position="119"/>
        <end position="133"/>
    </location>
</feature>
<protein>
    <recommendedName>
        <fullName evidence="5">Methyltransferase-like protein 1</fullName>
    </recommendedName>
</protein>
<feature type="region of interest" description="Disordered" evidence="2">
    <location>
        <begin position="455"/>
        <end position="487"/>
    </location>
</feature>
<dbReference type="AlphaFoldDB" id="A0AAD8SIJ1"/>
<dbReference type="PANTHER" id="PTHR13107:SF3">
    <property type="entry name" value="MT-A70 FAMILY PROTEIN, EXPRESSED"/>
    <property type="match status" value="1"/>
</dbReference>
<feature type="compositionally biased region" description="Basic and acidic residues" evidence="2">
    <location>
        <begin position="237"/>
        <end position="247"/>
    </location>
</feature>
<gene>
    <name evidence="3" type="ORF">QYE76_070765</name>
</gene>
<comment type="caution">
    <text evidence="3">The sequence shown here is derived from an EMBL/GenBank/DDBJ whole genome shotgun (WGS) entry which is preliminary data.</text>
</comment>